<proteinExistence type="predicted"/>
<comment type="caution">
    <text evidence="2">The sequence shown here is derived from an EMBL/GenBank/DDBJ whole genome shotgun (WGS) entry which is preliminary data.</text>
</comment>
<gene>
    <name evidence="2" type="ORF">PR048_016302</name>
</gene>
<feature type="compositionally biased region" description="Polar residues" evidence="1">
    <location>
        <begin position="429"/>
        <end position="442"/>
    </location>
</feature>
<organism evidence="2 3">
    <name type="scientific">Dryococelus australis</name>
    <dbReference type="NCBI Taxonomy" id="614101"/>
    <lineage>
        <taxon>Eukaryota</taxon>
        <taxon>Metazoa</taxon>
        <taxon>Ecdysozoa</taxon>
        <taxon>Arthropoda</taxon>
        <taxon>Hexapoda</taxon>
        <taxon>Insecta</taxon>
        <taxon>Pterygota</taxon>
        <taxon>Neoptera</taxon>
        <taxon>Polyneoptera</taxon>
        <taxon>Phasmatodea</taxon>
        <taxon>Verophasmatodea</taxon>
        <taxon>Anareolatae</taxon>
        <taxon>Phasmatidae</taxon>
        <taxon>Eurycanthinae</taxon>
        <taxon>Dryococelus</taxon>
    </lineage>
</organism>
<name>A0ABQ9HJC5_9NEOP</name>
<feature type="region of interest" description="Disordered" evidence="1">
    <location>
        <begin position="429"/>
        <end position="448"/>
    </location>
</feature>
<evidence type="ECO:0000313" key="3">
    <source>
        <dbReference type="Proteomes" id="UP001159363"/>
    </source>
</evidence>
<evidence type="ECO:0000313" key="2">
    <source>
        <dbReference type="EMBL" id="KAJ8884445.1"/>
    </source>
</evidence>
<protein>
    <submittedName>
        <fullName evidence="2">Uncharacterized protein</fullName>
    </submittedName>
</protein>
<keyword evidence="3" id="KW-1185">Reference proteome</keyword>
<accession>A0ABQ9HJC5</accession>
<reference evidence="2 3" key="1">
    <citation type="submission" date="2023-02" db="EMBL/GenBank/DDBJ databases">
        <title>LHISI_Scaffold_Assembly.</title>
        <authorList>
            <person name="Stuart O.P."/>
            <person name="Cleave R."/>
            <person name="Magrath M.J.L."/>
            <person name="Mikheyev A.S."/>
        </authorList>
    </citation>
    <scope>NUCLEOTIDE SEQUENCE [LARGE SCALE GENOMIC DNA]</scope>
    <source>
        <strain evidence="2">Daus_M_001</strain>
        <tissue evidence="2">Leg muscle</tissue>
    </source>
</reference>
<sequence length="1348" mass="151274">MAGLIHLIQVSKQLNAEHEVYTKAPCDERKVEPHADTISHRSSSALMHRCIQLVYDALSSVHAAETIALPSSCVLSCCPSSPLHQTSTPFTALQLDGFHKDCRNVSKYRAAPRDRYYQKILVHPLKSSIIRQGGGGAVTPARSAVGRGWPDRACTEAGSVHASCQCLRATLASELNSGCLATPLKFWELPRKRRKEVRASGSKSPKEPPCYAMPCNALWPRDYQENRVVTRDISVRSSLELQGRYAYVRKPGSDPAGNRTRSALVGAAKAGKKRWWVDTDQLKTIIRTRVHAHLGYLIAEIPFLNDEDWKTHIQAFTNNSLQIFAVHTKDGVEATECKGGENGSASTKPAGKRQHRGNHVAYTWLPGWKSNPVHGLVGDEYSHHWTTATPGNTVRLVNRSFKALTQLRTLTFDLTILLYWNASIQDGNVNRRSPRESSSQVGNCDPGTAAPLTDFPRLDATQIIIAPPAAGRRGNNTHVVVQFITAVRPRLAKDMEEDKCILCGSNLQGGETVDVQRGISTLIEVSKARNNDIHTLSSSARVTLHIRCRKKYTAKQNIKTFKTYRLFCTKEARTPNTKLPKNRRRTVSKVTTCGMCANLEKYCDERRDDWGNDVLCTNLPNRLCVFTFRDTVNKYLTQKWHSEIDPDPKEKKLHIVTAAAAIIRDDIRMITPSTFPRDASPKLDRNLHQIPFESYKPVKNNSGFKSITLNSIARPEEATKIMDKAMSLDLLWAAGYTDKKKPQYDGGLNENLLILRSQVFNREVSCIEATENEDLLKFNTSFQNKCQDLESKSRTRKFWLMCHCMLLDDFKKFTTDSCFTIRRQDKEWSGVWTDINVEQLLMRSIKSLGGLTRGRGLNENTLMRWILCAPIASEIATKDENFADANHNNICLDWLKQHNPFQISEDLVSISSGVVGDSMVSCDFAIEKSKEHMDAPRPGTYGDVIEVYKSYVERHFGKNTVIVFYGYPDSPSTKGEKHTLRYKKKVPEVQFNKHTYQLSKAAFDIHQAIDDAGVLIAKLALHHAADTKSVIVVGQDTVVLVLLTSLSTSENILFRRLQNANKGEIMFDISEQQELYYDVKDVLFPHAMSGCDTTSAIFRNGKAVSQFTEEGSTSVQSMSRQSQCSRVIQAPSCTVGFTRLFHTFSSIHATKTSLAVVLQSPVVVHTYLSSHTLARRPPSKTAGRWVAANMLASSVNVSGTNRREEVCDASKSYRCQHSRDSQKGESGDRQRIVLERGGRATVQFSNGDEAFAIQTPMYPKLFCTFKVKKRGSDTDCKYYVSAELSVNFHHCIAQYGRVSVFNATNSTMRNSTRLHPPFLSTLHSPAKPIFLPFVEIRHTLKQCNRYET</sequence>
<dbReference type="Proteomes" id="UP001159363">
    <property type="component" value="Chromosome 4"/>
</dbReference>
<dbReference type="EMBL" id="JARBHB010000005">
    <property type="protein sequence ID" value="KAJ8884445.1"/>
    <property type="molecule type" value="Genomic_DNA"/>
</dbReference>
<evidence type="ECO:0000256" key="1">
    <source>
        <dbReference type="SAM" id="MobiDB-lite"/>
    </source>
</evidence>